<comment type="caution">
    <text evidence="4">The sequence shown here is derived from an EMBL/GenBank/DDBJ whole genome shotgun (WGS) entry which is preliminary data.</text>
</comment>
<gene>
    <name evidence="4" type="ORF">AVEN_263389_1</name>
</gene>
<keyword evidence="2" id="KW-0479">Metal-binding</keyword>
<dbReference type="AlphaFoldDB" id="A0A4Y2LFI1"/>
<evidence type="ECO:0000259" key="3">
    <source>
        <dbReference type="Pfam" id="PF13359"/>
    </source>
</evidence>
<dbReference type="InterPro" id="IPR027806">
    <property type="entry name" value="HARBI1_dom"/>
</dbReference>
<proteinExistence type="predicted"/>
<evidence type="ECO:0000313" key="5">
    <source>
        <dbReference type="Proteomes" id="UP000499080"/>
    </source>
</evidence>
<evidence type="ECO:0000313" key="4">
    <source>
        <dbReference type="EMBL" id="GBN13465.1"/>
    </source>
</evidence>
<dbReference type="EMBL" id="BGPR01005790">
    <property type="protein sequence ID" value="GBN13465.1"/>
    <property type="molecule type" value="Genomic_DNA"/>
</dbReference>
<name>A0A4Y2LFI1_ARAVE</name>
<evidence type="ECO:0000256" key="1">
    <source>
        <dbReference type="ARBA" id="ARBA00001968"/>
    </source>
</evidence>
<dbReference type="OrthoDB" id="6488078at2759"/>
<dbReference type="Pfam" id="PF13359">
    <property type="entry name" value="DDE_Tnp_4"/>
    <property type="match status" value="1"/>
</dbReference>
<feature type="domain" description="DDE Tnp4" evidence="3">
    <location>
        <begin position="3"/>
        <end position="81"/>
    </location>
</feature>
<dbReference type="GO" id="GO:0046872">
    <property type="term" value="F:metal ion binding"/>
    <property type="evidence" value="ECO:0007669"/>
    <property type="project" value="UniProtKB-KW"/>
</dbReference>
<sequence>MTYVFVADEAFAMCKNIMRPYLAKKLTWQQRICNYRLSKARRYVECGFGILANKWRILHRPIDVSIDMADIIIQTCCVLHNFVKLRDGYNFEDILSCPLESIPPIGTRRSIIGVETRNSFKNYFCSPAGSVPWQYRLCNIVA</sequence>
<reference evidence="4 5" key="1">
    <citation type="journal article" date="2019" name="Sci. Rep.">
        <title>Orb-weaving spider Araneus ventricosus genome elucidates the spidroin gene catalogue.</title>
        <authorList>
            <person name="Kono N."/>
            <person name="Nakamura H."/>
            <person name="Ohtoshi R."/>
            <person name="Moran D.A.P."/>
            <person name="Shinohara A."/>
            <person name="Yoshida Y."/>
            <person name="Fujiwara M."/>
            <person name="Mori M."/>
            <person name="Tomita M."/>
            <person name="Arakawa K."/>
        </authorList>
    </citation>
    <scope>NUCLEOTIDE SEQUENCE [LARGE SCALE GENOMIC DNA]</scope>
</reference>
<accession>A0A4Y2LFI1</accession>
<protein>
    <recommendedName>
        <fullName evidence="3">DDE Tnp4 domain-containing protein</fullName>
    </recommendedName>
</protein>
<dbReference type="Proteomes" id="UP000499080">
    <property type="component" value="Unassembled WGS sequence"/>
</dbReference>
<organism evidence="4 5">
    <name type="scientific">Araneus ventricosus</name>
    <name type="common">Orbweaver spider</name>
    <name type="synonym">Epeira ventricosa</name>
    <dbReference type="NCBI Taxonomy" id="182803"/>
    <lineage>
        <taxon>Eukaryota</taxon>
        <taxon>Metazoa</taxon>
        <taxon>Ecdysozoa</taxon>
        <taxon>Arthropoda</taxon>
        <taxon>Chelicerata</taxon>
        <taxon>Arachnida</taxon>
        <taxon>Araneae</taxon>
        <taxon>Araneomorphae</taxon>
        <taxon>Entelegynae</taxon>
        <taxon>Araneoidea</taxon>
        <taxon>Araneidae</taxon>
        <taxon>Araneus</taxon>
    </lineage>
</organism>
<evidence type="ECO:0000256" key="2">
    <source>
        <dbReference type="ARBA" id="ARBA00022723"/>
    </source>
</evidence>
<keyword evidence="5" id="KW-1185">Reference proteome</keyword>
<comment type="cofactor">
    <cofactor evidence="1">
        <name>a divalent metal cation</name>
        <dbReference type="ChEBI" id="CHEBI:60240"/>
    </cofactor>
</comment>